<sequence>MDAAPRADLLSSLTRLMSRWSSSSVQERIARGVGVALDPTEIRAVYTLGLHGGTARPGSLADELNISRPTMSKLAARLIADDLVTRRAHPGDGRGATVTFTPRGRDAYRRLVTAGHDMVDHALADWAPTEVDDFGRLLHRFVEGLLIESPTPVTSADPAREAPAAHPRPRATATPSPTEGD</sequence>
<dbReference type="PROSITE" id="PS01117">
    <property type="entry name" value="HTH_MARR_1"/>
    <property type="match status" value="1"/>
</dbReference>
<evidence type="ECO:0000313" key="7">
    <source>
        <dbReference type="Proteomes" id="UP000320235"/>
    </source>
</evidence>
<dbReference type="InterPro" id="IPR036390">
    <property type="entry name" value="WH_DNA-bd_sf"/>
</dbReference>
<dbReference type="AlphaFoldDB" id="A0A543EDK8"/>
<dbReference type="GO" id="GO:0003700">
    <property type="term" value="F:DNA-binding transcription factor activity"/>
    <property type="evidence" value="ECO:0007669"/>
    <property type="project" value="InterPro"/>
</dbReference>
<dbReference type="InterPro" id="IPR039422">
    <property type="entry name" value="MarR/SlyA-like"/>
</dbReference>
<feature type="domain" description="HTH marR-type" evidence="5">
    <location>
        <begin position="6"/>
        <end position="143"/>
    </location>
</feature>
<evidence type="ECO:0000259" key="5">
    <source>
        <dbReference type="PROSITE" id="PS50995"/>
    </source>
</evidence>
<keyword evidence="2 6" id="KW-0238">DNA-binding</keyword>
<organism evidence="6 7">
    <name type="scientific">Microbacterium kyungheense</name>
    <dbReference type="NCBI Taxonomy" id="1263636"/>
    <lineage>
        <taxon>Bacteria</taxon>
        <taxon>Bacillati</taxon>
        <taxon>Actinomycetota</taxon>
        <taxon>Actinomycetes</taxon>
        <taxon>Micrococcales</taxon>
        <taxon>Microbacteriaceae</taxon>
        <taxon>Microbacterium</taxon>
    </lineage>
</organism>
<dbReference type="RefSeq" id="WP_141896370.1">
    <property type="nucleotide sequence ID" value="NZ_BAABLH010000004.1"/>
</dbReference>
<gene>
    <name evidence="6" type="ORF">FB391_3516</name>
</gene>
<dbReference type="InterPro" id="IPR036388">
    <property type="entry name" value="WH-like_DNA-bd_sf"/>
</dbReference>
<evidence type="ECO:0000313" key="6">
    <source>
        <dbReference type="EMBL" id="TQM19680.1"/>
    </source>
</evidence>
<keyword evidence="7" id="KW-1185">Reference proteome</keyword>
<dbReference type="Pfam" id="PF12802">
    <property type="entry name" value="MarR_2"/>
    <property type="match status" value="1"/>
</dbReference>
<feature type="region of interest" description="Disordered" evidence="4">
    <location>
        <begin position="150"/>
        <end position="181"/>
    </location>
</feature>
<dbReference type="GO" id="GO:0006950">
    <property type="term" value="P:response to stress"/>
    <property type="evidence" value="ECO:0007669"/>
    <property type="project" value="TreeGrafter"/>
</dbReference>
<dbReference type="PANTHER" id="PTHR33164:SF57">
    <property type="entry name" value="MARR-FAMILY TRANSCRIPTIONAL REGULATOR"/>
    <property type="match status" value="1"/>
</dbReference>
<dbReference type="PROSITE" id="PS50995">
    <property type="entry name" value="HTH_MARR_2"/>
    <property type="match status" value="1"/>
</dbReference>
<dbReference type="SUPFAM" id="SSF46785">
    <property type="entry name" value="Winged helix' DNA-binding domain"/>
    <property type="match status" value="1"/>
</dbReference>
<reference evidence="6 7" key="1">
    <citation type="submission" date="2019-06" db="EMBL/GenBank/DDBJ databases">
        <title>Sequencing the genomes of 1000 actinobacteria strains.</title>
        <authorList>
            <person name="Klenk H.-P."/>
        </authorList>
    </citation>
    <scope>NUCLEOTIDE SEQUENCE [LARGE SCALE GENOMIC DNA]</scope>
    <source>
        <strain evidence="6 7">DSM 105492</strain>
    </source>
</reference>
<dbReference type="InterPro" id="IPR023187">
    <property type="entry name" value="Tscrpt_reg_MarR-type_CS"/>
</dbReference>
<proteinExistence type="predicted"/>
<feature type="compositionally biased region" description="Low complexity" evidence="4">
    <location>
        <begin position="161"/>
        <end position="181"/>
    </location>
</feature>
<evidence type="ECO:0000256" key="3">
    <source>
        <dbReference type="ARBA" id="ARBA00023163"/>
    </source>
</evidence>
<dbReference type="GO" id="GO:0003677">
    <property type="term" value="F:DNA binding"/>
    <property type="evidence" value="ECO:0007669"/>
    <property type="project" value="UniProtKB-KW"/>
</dbReference>
<name>A0A543EDK8_9MICO</name>
<dbReference type="Proteomes" id="UP000320235">
    <property type="component" value="Unassembled WGS sequence"/>
</dbReference>
<dbReference type="InterPro" id="IPR000835">
    <property type="entry name" value="HTH_MarR-typ"/>
</dbReference>
<keyword evidence="1" id="KW-0805">Transcription regulation</keyword>
<dbReference type="SMART" id="SM00347">
    <property type="entry name" value="HTH_MARR"/>
    <property type="match status" value="1"/>
</dbReference>
<keyword evidence="3" id="KW-0804">Transcription</keyword>
<evidence type="ECO:0000256" key="4">
    <source>
        <dbReference type="SAM" id="MobiDB-lite"/>
    </source>
</evidence>
<accession>A0A543EDK8</accession>
<evidence type="ECO:0000256" key="1">
    <source>
        <dbReference type="ARBA" id="ARBA00023015"/>
    </source>
</evidence>
<protein>
    <submittedName>
        <fullName evidence="6">DNA-binding MarR family transcriptional regulator</fullName>
    </submittedName>
</protein>
<dbReference type="Gene3D" id="1.10.10.10">
    <property type="entry name" value="Winged helix-like DNA-binding domain superfamily/Winged helix DNA-binding domain"/>
    <property type="match status" value="1"/>
</dbReference>
<dbReference type="OrthoDB" id="5065656at2"/>
<evidence type="ECO:0000256" key="2">
    <source>
        <dbReference type="ARBA" id="ARBA00023125"/>
    </source>
</evidence>
<dbReference type="PANTHER" id="PTHR33164">
    <property type="entry name" value="TRANSCRIPTIONAL REGULATOR, MARR FAMILY"/>
    <property type="match status" value="1"/>
</dbReference>
<dbReference type="EMBL" id="VFPE01000007">
    <property type="protein sequence ID" value="TQM19680.1"/>
    <property type="molecule type" value="Genomic_DNA"/>
</dbReference>
<comment type="caution">
    <text evidence="6">The sequence shown here is derived from an EMBL/GenBank/DDBJ whole genome shotgun (WGS) entry which is preliminary data.</text>
</comment>